<evidence type="ECO:0000313" key="2">
    <source>
        <dbReference type="Proteomes" id="UP000282106"/>
    </source>
</evidence>
<protein>
    <submittedName>
        <fullName evidence="1">FMN-binding negative transcriptional regulator</fullName>
    </submittedName>
</protein>
<dbReference type="RefSeq" id="WP_123210929.1">
    <property type="nucleotide sequence ID" value="NZ_RJVO01000002.1"/>
</dbReference>
<proteinExistence type="predicted"/>
<dbReference type="InterPro" id="IPR007396">
    <property type="entry name" value="TR_PAI2-type"/>
</dbReference>
<gene>
    <name evidence="1" type="ORF">ED208_05790</name>
</gene>
<dbReference type="Proteomes" id="UP000282106">
    <property type="component" value="Unassembled WGS sequence"/>
</dbReference>
<dbReference type="PIRSF" id="PIRSF010372">
    <property type="entry name" value="PaiB"/>
    <property type="match status" value="1"/>
</dbReference>
<name>A0A3N0VGQ8_9GAMM</name>
<dbReference type="InterPro" id="IPR012349">
    <property type="entry name" value="Split_barrel_FMN-bd"/>
</dbReference>
<dbReference type="EMBL" id="RJVO01000002">
    <property type="protein sequence ID" value="ROH91885.1"/>
    <property type="molecule type" value="Genomic_DNA"/>
</dbReference>
<dbReference type="InParanoid" id="A0A3N0VGQ8"/>
<dbReference type="SUPFAM" id="SSF50475">
    <property type="entry name" value="FMN-binding split barrel"/>
    <property type="match status" value="1"/>
</dbReference>
<dbReference type="Pfam" id="PF04299">
    <property type="entry name" value="FMN_bind_2"/>
    <property type="match status" value="1"/>
</dbReference>
<reference evidence="1 2" key="1">
    <citation type="submission" date="2018-10" db="EMBL/GenBank/DDBJ databases">
        <authorList>
            <person name="Chen W.-M."/>
        </authorList>
    </citation>
    <scope>NUCLEOTIDE SEQUENCE [LARGE SCALE GENOMIC DNA]</scope>
    <source>
        <strain evidence="1 2">THS-13</strain>
    </source>
</reference>
<sequence>MSLYTPPSFALSDQEQQGRLIRDYPFATFITSLAGAEPHISHLPLLLEADGSLSGHLARANPHWQAFAEGETVAVFHGPHAYVSPRWYVHPEREVPTWNYAVVHVHGRPELDEDAGFKLDLLDRSSAAFEPAVGGWTRQLDAARQNALLDAIVAFRLRPSRIEGKCKINQNKTPADRAQVAAQLRASAHPELLTMAAWMEALDVR</sequence>
<evidence type="ECO:0000313" key="1">
    <source>
        <dbReference type="EMBL" id="ROH91885.1"/>
    </source>
</evidence>
<keyword evidence="2" id="KW-1185">Reference proteome</keyword>
<organism evidence="1 2">
    <name type="scientific">Stagnimonas aquatica</name>
    <dbReference type="NCBI Taxonomy" id="2689987"/>
    <lineage>
        <taxon>Bacteria</taxon>
        <taxon>Pseudomonadati</taxon>
        <taxon>Pseudomonadota</taxon>
        <taxon>Gammaproteobacteria</taxon>
        <taxon>Nevskiales</taxon>
        <taxon>Nevskiaceae</taxon>
        <taxon>Stagnimonas</taxon>
    </lineage>
</organism>
<dbReference type="PANTHER" id="PTHR35802:SF1">
    <property type="entry name" value="PROTEASE SYNTHASE AND SPORULATION PROTEIN PAI 2"/>
    <property type="match status" value="1"/>
</dbReference>
<dbReference type="PANTHER" id="PTHR35802">
    <property type="entry name" value="PROTEASE SYNTHASE AND SPORULATION PROTEIN PAI 2"/>
    <property type="match status" value="1"/>
</dbReference>
<dbReference type="AlphaFoldDB" id="A0A3N0VGQ8"/>
<accession>A0A3N0VGQ8</accession>
<dbReference type="Gene3D" id="2.30.110.10">
    <property type="entry name" value="Electron Transport, Fmn-binding Protein, Chain A"/>
    <property type="match status" value="1"/>
</dbReference>
<comment type="caution">
    <text evidence="1">The sequence shown here is derived from an EMBL/GenBank/DDBJ whole genome shotgun (WGS) entry which is preliminary data.</text>
</comment>